<keyword evidence="2" id="KW-0560">Oxidoreductase</keyword>
<keyword evidence="7" id="KW-1185">Reference proteome</keyword>
<dbReference type="GO" id="GO:0004022">
    <property type="term" value="F:alcohol dehydrogenase (NAD+) activity"/>
    <property type="evidence" value="ECO:0007669"/>
    <property type="project" value="TreeGrafter"/>
</dbReference>
<dbReference type="AlphaFoldDB" id="A0A0S6VX06"/>
<evidence type="ECO:0000313" key="6">
    <source>
        <dbReference type="EMBL" id="GAK50820.1"/>
    </source>
</evidence>
<dbReference type="Gene3D" id="1.20.1090.10">
    <property type="entry name" value="Dehydroquinate synthase-like - alpha domain"/>
    <property type="match status" value="1"/>
</dbReference>
<organism evidence="6">
    <name type="scientific">Candidatus Moduliflexus flocculans</name>
    <dbReference type="NCBI Taxonomy" id="1499966"/>
    <lineage>
        <taxon>Bacteria</taxon>
        <taxon>Candidatus Moduliflexota</taxon>
        <taxon>Candidatus Moduliflexia</taxon>
        <taxon>Candidatus Moduliflexales</taxon>
        <taxon>Candidatus Moduliflexaceae</taxon>
    </lineage>
</organism>
<dbReference type="FunFam" id="3.40.50.1970:FF:000003">
    <property type="entry name" value="Alcohol dehydrogenase, iron-containing"/>
    <property type="match status" value="1"/>
</dbReference>
<dbReference type="STRING" id="1499966.U14_02061"/>
<dbReference type="Pfam" id="PF25137">
    <property type="entry name" value="ADH_Fe_C"/>
    <property type="match status" value="1"/>
</dbReference>
<feature type="domain" description="Fe-containing alcohol dehydrogenase-like C-terminal" evidence="5">
    <location>
        <begin position="186"/>
        <end position="360"/>
    </location>
</feature>
<dbReference type="PANTHER" id="PTHR11496:SF102">
    <property type="entry name" value="ALCOHOL DEHYDROGENASE 4"/>
    <property type="match status" value="1"/>
</dbReference>
<dbReference type="GO" id="GO:0046872">
    <property type="term" value="F:metal ion binding"/>
    <property type="evidence" value="ECO:0007669"/>
    <property type="project" value="InterPro"/>
</dbReference>
<dbReference type="EMBL" id="DF820456">
    <property type="protein sequence ID" value="GAK50820.1"/>
    <property type="molecule type" value="Genomic_DNA"/>
</dbReference>
<evidence type="ECO:0000313" key="7">
    <source>
        <dbReference type="Proteomes" id="UP000030700"/>
    </source>
</evidence>
<dbReference type="InterPro" id="IPR039697">
    <property type="entry name" value="Alcohol_dehydrogenase_Fe"/>
</dbReference>
<gene>
    <name evidence="6" type="ORF">U14_02061</name>
</gene>
<dbReference type="InterPro" id="IPR001670">
    <property type="entry name" value="ADH_Fe/GldA"/>
</dbReference>
<feature type="domain" description="Alcohol dehydrogenase iron-type/glycerol dehydrogenase GldA" evidence="4">
    <location>
        <begin position="8"/>
        <end position="174"/>
    </location>
</feature>
<evidence type="ECO:0000256" key="3">
    <source>
        <dbReference type="ARBA" id="ARBA00023027"/>
    </source>
</evidence>
<dbReference type="SUPFAM" id="SSF56796">
    <property type="entry name" value="Dehydroquinate synthase-like"/>
    <property type="match status" value="1"/>
</dbReference>
<dbReference type="CDD" id="cd08181">
    <property type="entry name" value="PPD-like"/>
    <property type="match status" value="1"/>
</dbReference>
<name>A0A0S6VX06_9BACT</name>
<dbReference type="PROSITE" id="PS00913">
    <property type="entry name" value="ADH_IRON_1"/>
    <property type="match status" value="1"/>
</dbReference>
<dbReference type="InterPro" id="IPR018211">
    <property type="entry name" value="ADH_Fe_CS"/>
</dbReference>
<dbReference type="InterPro" id="IPR056798">
    <property type="entry name" value="ADH_Fe_C"/>
</dbReference>
<dbReference type="HOGENOM" id="CLU_007207_0_0_0"/>
<dbReference type="Proteomes" id="UP000030700">
    <property type="component" value="Unassembled WGS sequence"/>
</dbReference>
<evidence type="ECO:0000259" key="4">
    <source>
        <dbReference type="Pfam" id="PF00465"/>
    </source>
</evidence>
<dbReference type="PANTHER" id="PTHR11496">
    <property type="entry name" value="ALCOHOL DEHYDROGENASE"/>
    <property type="match status" value="1"/>
</dbReference>
<reference evidence="6" key="1">
    <citation type="journal article" date="2015" name="PeerJ">
        <title>First genomic representation of candidate bacterial phylum KSB3 points to enhanced environmental sensing as a trigger of wastewater bulking.</title>
        <authorList>
            <person name="Sekiguchi Y."/>
            <person name="Ohashi A."/>
            <person name="Parks D.H."/>
            <person name="Yamauchi T."/>
            <person name="Tyson G.W."/>
            <person name="Hugenholtz P."/>
        </authorList>
    </citation>
    <scope>NUCLEOTIDE SEQUENCE [LARGE SCALE GENOMIC DNA]</scope>
</reference>
<sequence>MKFTFYLPTRIISGAHCVREHRALLKELGTRAFIMTGKQSAEKNGSLAEMTEALSAEGIEWVHFNAVTPNPSLSEVRAAAEEAKTSGTDFIVALGGGSPMDAAKAVAVLAAGEVSDQQLLSQRKFERALPLVAVPTTAGTGSEVTPYSILTNDALQTKSFLNSEQVYPRFAFLDGRYTMELPQAITAATVVDALSHAAEGYLAVRAIPLGRTLALESLRLIGTILPALAEKRALTLEQRETLLYASMLAGIVISQSGTTAVHAMGYSLTYFKGLDHGMANGLLLAEYFRFIQQQRVEEIQQIVDALGLQSINALENILETLLGKITLTAEEVERFASIAIKAGNILNTNPQPSKENLHTMLSNCFAK</sequence>
<accession>A0A0S6VX06</accession>
<evidence type="ECO:0000256" key="1">
    <source>
        <dbReference type="ARBA" id="ARBA00007358"/>
    </source>
</evidence>
<protein>
    <submittedName>
        <fullName evidence="6">Iron-containing alcohol dehydrogenase</fullName>
    </submittedName>
</protein>
<dbReference type="Gene3D" id="3.40.50.1970">
    <property type="match status" value="1"/>
</dbReference>
<evidence type="ECO:0000256" key="2">
    <source>
        <dbReference type="ARBA" id="ARBA00023002"/>
    </source>
</evidence>
<comment type="similarity">
    <text evidence="1">Belongs to the iron-containing alcohol dehydrogenase family.</text>
</comment>
<proteinExistence type="inferred from homology"/>
<dbReference type="Pfam" id="PF00465">
    <property type="entry name" value="Fe-ADH"/>
    <property type="match status" value="1"/>
</dbReference>
<keyword evidence="3" id="KW-0520">NAD</keyword>
<evidence type="ECO:0000259" key="5">
    <source>
        <dbReference type="Pfam" id="PF25137"/>
    </source>
</evidence>